<name>A0A1D7SQB4_9CAUD</name>
<evidence type="ECO:0000313" key="1">
    <source>
        <dbReference type="EMBL" id="AOO15867.1"/>
    </source>
</evidence>
<protein>
    <submittedName>
        <fullName evidence="1">Uncharacterized protein</fullName>
    </submittedName>
</protein>
<dbReference type="Proteomes" id="UP000226226">
    <property type="component" value="Segment"/>
</dbReference>
<reference evidence="1 2" key="1">
    <citation type="journal article" date="2016" name="Environ. Microbiol.">
        <title>Genomic diversification of marine cyanophages into stable ecotypes.</title>
        <authorList>
            <person name="Marston M.F."/>
            <person name="Martiny J.B."/>
        </authorList>
    </citation>
    <scope>NUCLEOTIDE SEQUENCE [LARGE SCALE GENOMIC DNA]</scope>
    <source>
        <strain evidence="1">RW_01_0310</strain>
    </source>
</reference>
<proteinExistence type="predicted"/>
<accession>A0A1D7SQB4</accession>
<keyword evidence="2" id="KW-1185">Reference proteome</keyword>
<sequence length="44" mass="5338">MQTQLNNICQCVSGKWYRTHYWDPEGNRTDKFVIEFPPEEFDDV</sequence>
<gene>
    <name evidence="1" type="ORF">RW010310_166</name>
</gene>
<organism evidence="1 2">
    <name type="scientific">Cyanophage S-RIM12 isolate RW_01_0310</name>
    <dbReference type="NCBI Taxonomy" id="2790347"/>
    <lineage>
        <taxon>Viruses</taxon>
        <taxon>Duplodnaviria</taxon>
        <taxon>Heunggongvirae</taxon>
        <taxon>Uroviricota</taxon>
        <taxon>Caudoviricetes</taxon>
        <taxon>Pantevenvirales</taxon>
        <taxon>Kyanoviridae</taxon>
        <taxon>Brizovirus</taxon>
        <taxon>Brizovirus rhodeisland01</taxon>
    </lineage>
</organism>
<dbReference type="EMBL" id="KX349310">
    <property type="protein sequence ID" value="AOO15867.1"/>
    <property type="molecule type" value="Genomic_DNA"/>
</dbReference>
<evidence type="ECO:0000313" key="2">
    <source>
        <dbReference type="Proteomes" id="UP000226226"/>
    </source>
</evidence>